<dbReference type="AlphaFoldDB" id="A0AAV4PNM8"/>
<sequence length="500" mass="56794">MQEFEFTKFLGKPVGFNACPNYASFNDLSKLGMDILCSALAPWQRIDALKAFFFSSSQFAMRTAQFKKTDWERIDKLLRKELKTTLSLPEHAANEYLYGHRKHGCLGIPIAAEESDLNLIDSAFKLLTSRDERLRELAIAHLGCTIRPRVKRNPTDQDFGDFLSGEIEGSYSTSSNKLSNIWTLARCASRRLNVEWVFEDGVPRIIYQDLILKPQQRRRVLFSIRDRLRVDRSLRLMNKSNQGKVLKLASLSPASSHFVSNGLYTRFADWRFIHKARLNLVPLNGCMQWKSGADKLCRRCGNWAETLPHVVNHCAMHSHAWQLRHNAIVDRLVQAMQRKASILTINQAVCGTSLRPDITARVGNNIFIIDVTCPFEGSDSAFTAAFENKSAKYETLIPLYQAQGLRATIVPFIVGALGSWCPWNDKLLKNFCTNSYIAVFRKLCVSDTIKWSRDIYTEHITGHRQYLVEDTASPTGDLSEDVMPNTDHHLSQQTPSSSLV</sequence>
<proteinExistence type="predicted"/>
<feature type="region of interest" description="Disordered" evidence="1">
    <location>
        <begin position="477"/>
        <end position="500"/>
    </location>
</feature>
<dbReference type="EMBL" id="BPLQ01003067">
    <property type="protein sequence ID" value="GIX97743.1"/>
    <property type="molecule type" value="Genomic_DNA"/>
</dbReference>
<keyword evidence="3" id="KW-1185">Reference proteome</keyword>
<evidence type="ECO:0000313" key="2">
    <source>
        <dbReference type="EMBL" id="GIX97743.1"/>
    </source>
</evidence>
<gene>
    <name evidence="2" type="primary">PO21_22</name>
    <name evidence="2" type="ORF">CDAR_68601</name>
</gene>
<evidence type="ECO:0000256" key="1">
    <source>
        <dbReference type="SAM" id="MobiDB-lite"/>
    </source>
</evidence>
<evidence type="ECO:0000313" key="3">
    <source>
        <dbReference type="Proteomes" id="UP001054837"/>
    </source>
</evidence>
<reference evidence="2 3" key="1">
    <citation type="submission" date="2021-06" db="EMBL/GenBank/DDBJ databases">
        <title>Caerostris darwini draft genome.</title>
        <authorList>
            <person name="Kono N."/>
            <person name="Arakawa K."/>
        </authorList>
    </citation>
    <scope>NUCLEOTIDE SEQUENCE [LARGE SCALE GENOMIC DNA]</scope>
</reference>
<name>A0AAV4PNM8_9ARAC</name>
<accession>A0AAV4PNM8</accession>
<comment type="caution">
    <text evidence="2">The sequence shown here is derived from an EMBL/GenBank/DDBJ whole genome shotgun (WGS) entry which is preliminary data.</text>
</comment>
<protein>
    <submittedName>
        <fullName evidence="2">Retrovirus-related Pol polyprotein from type-1 retrotransposable element R2</fullName>
    </submittedName>
</protein>
<dbReference type="Proteomes" id="UP001054837">
    <property type="component" value="Unassembled WGS sequence"/>
</dbReference>
<feature type="compositionally biased region" description="Polar residues" evidence="1">
    <location>
        <begin position="491"/>
        <end position="500"/>
    </location>
</feature>
<organism evidence="2 3">
    <name type="scientific">Caerostris darwini</name>
    <dbReference type="NCBI Taxonomy" id="1538125"/>
    <lineage>
        <taxon>Eukaryota</taxon>
        <taxon>Metazoa</taxon>
        <taxon>Ecdysozoa</taxon>
        <taxon>Arthropoda</taxon>
        <taxon>Chelicerata</taxon>
        <taxon>Arachnida</taxon>
        <taxon>Araneae</taxon>
        <taxon>Araneomorphae</taxon>
        <taxon>Entelegynae</taxon>
        <taxon>Araneoidea</taxon>
        <taxon>Araneidae</taxon>
        <taxon>Caerostris</taxon>
    </lineage>
</organism>